<dbReference type="OrthoDB" id="3538943at2759"/>
<accession>A0A6A6NM83</accession>
<feature type="compositionally biased region" description="Polar residues" evidence="1">
    <location>
        <begin position="151"/>
        <end position="162"/>
    </location>
</feature>
<dbReference type="EMBL" id="MU001711">
    <property type="protein sequence ID" value="KAF2452353.1"/>
    <property type="molecule type" value="Genomic_DNA"/>
</dbReference>
<feature type="compositionally biased region" description="Polar residues" evidence="1">
    <location>
        <begin position="113"/>
        <end position="122"/>
    </location>
</feature>
<feature type="compositionally biased region" description="Polar residues" evidence="1">
    <location>
        <begin position="866"/>
        <end position="876"/>
    </location>
</feature>
<proteinExistence type="predicted"/>
<feature type="compositionally biased region" description="Polar residues" evidence="1">
    <location>
        <begin position="342"/>
        <end position="384"/>
    </location>
</feature>
<evidence type="ECO:0000313" key="3">
    <source>
        <dbReference type="Proteomes" id="UP000799766"/>
    </source>
</evidence>
<organism evidence="2 3">
    <name type="scientific">Lineolata rhizophorae</name>
    <dbReference type="NCBI Taxonomy" id="578093"/>
    <lineage>
        <taxon>Eukaryota</taxon>
        <taxon>Fungi</taxon>
        <taxon>Dikarya</taxon>
        <taxon>Ascomycota</taxon>
        <taxon>Pezizomycotina</taxon>
        <taxon>Dothideomycetes</taxon>
        <taxon>Dothideomycetes incertae sedis</taxon>
        <taxon>Lineolatales</taxon>
        <taxon>Lineolataceae</taxon>
        <taxon>Lineolata</taxon>
    </lineage>
</organism>
<dbReference type="AlphaFoldDB" id="A0A6A6NM83"/>
<feature type="compositionally biased region" description="Low complexity" evidence="1">
    <location>
        <begin position="824"/>
        <end position="856"/>
    </location>
</feature>
<feature type="compositionally biased region" description="Basic and acidic residues" evidence="1">
    <location>
        <begin position="316"/>
        <end position="326"/>
    </location>
</feature>
<gene>
    <name evidence="2" type="ORF">BDY21DRAFT_174390</name>
</gene>
<evidence type="ECO:0000313" key="2">
    <source>
        <dbReference type="EMBL" id="KAF2452353.1"/>
    </source>
</evidence>
<reference evidence="2" key="1">
    <citation type="journal article" date="2020" name="Stud. Mycol.">
        <title>101 Dothideomycetes genomes: a test case for predicting lifestyles and emergence of pathogens.</title>
        <authorList>
            <person name="Haridas S."/>
            <person name="Albert R."/>
            <person name="Binder M."/>
            <person name="Bloem J."/>
            <person name="Labutti K."/>
            <person name="Salamov A."/>
            <person name="Andreopoulos B."/>
            <person name="Baker S."/>
            <person name="Barry K."/>
            <person name="Bills G."/>
            <person name="Bluhm B."/>
            <person name="Cannon C."/>
            <person name="Castanera R."/>
            <person name="Culley D."/>
            <person name="Daum C."/>
            <person name="Ezra D."/>
            <person name="Gonzalez J."/>
            <person name="Henrissat B."/>
            <person name="Kuo A."/>
            <person name="Liang C."/>
            <person name="Lipzen A."/>
            <person name="Lutzoni F."/>
            <person name="Magnuson J."/>
            <person name="Mondo S."/>
            <person name="Nolan M."/>
            <person name="Ohm R."/>
            <person name="Pangilinan J."/>
            <person name="Park H.-J."/>
            <person name="Ramirez L."/>
            <person name="Alfaro M."/>
            <person name="Sun H."/>
            <person name="Tritt A."/>
            <person name="Yoshinaga Y."/>
            <person name="Zwiers L.-H."/>
            <person name="Turgeon B."/>
            <person name="Goodwin S."/>
            <person name="Spatafora J."/>
            <person name="Crous P."/>
            <person name="Grigoriev I."/>
        </authorList>
    </citation>
    <scope>NUCLEOTIDE SEQUENCE</scope>
    <source>
        <strain evidence="2">ATCC 16933</strain>
    </source>
</reference>
<protein>
    <submittedName>
        <fullName evidence="2">Uncharacterized protein</fullName>
    </submittedName>
</protein>
<feature type="compositionally biased region" description="Low complexity" evidence="1">
    <location>
        <begin position="68"/>
        <end position="79"/>
    </location>
</feature>
<feature type="region of interest" description="Disordered" evidence="1">
    <location>
        <begin position="944"/>
        <end position="970"/>
    </location>
</feature>
<feature type="compositionally biased region" description="Basic and acidic residues" evidence="1">
    <location>
        <begin position="602"/>
        <end position="613"/>
    </location>
</feature>
<feature type="region of interest" description="Disordered" evidence="1">
    <location>
        <begin position="151"/>
        <end position="384"/>
    </location>
</feature>
<feature type="compositionally biased region" description="Basic residues" evidence="1">
    <location>
        <begin position="298"/>
        <end position="308"/>
    </location>
</feature>
<dbReference type="Proteomes" id="UP000799766">
    <property type="component" value="Unassembled WGS sequence"/>
</dbReference>
<feature type="compositionally biased region" description="Basic and acidic residues" evidence="1">
    <location>
        <begin position="814"/>
        <end position="823"/>
    </location>
</feature>
<feature type="compositionally biased region" description="Polar residues" evidence="1">
    <location>
        <begin position="48"/>
        <end position="67"/>
    </location>
</feature>
<keyword evidence="3" id="KW-1185">Reference proteome</keyword>
<feature type="compositionally biased region" description="Polar residues" evidence="1">
    <location>
        <begin position="884"/>
        <end position="906"/>
    </location>
</feature>
<feature type="compositionally biased region" description="Basic and acidic residues" evidence="1">
    <location>
        <begin position="730"/>
        <end position="745"/>
    </location>
</feature>
<feature type="compositionally biased region" description="Polar residues" evidence="1">
    <location>
        <begin position="634"/>
        <end position="643"/>
    </location>
</feature>
<feature type="compositionally biased region" description="Basic and acidic residues" evidence="1">
    <location>
        <begin position="650"/>
        <end position="671"/>
    </location>
</feature>
<evidence type="ECO:0000256" key="1">
    <source>
        <dbReference type="SAM" id="MobiDB-lite"/>
    </source>
</evidence>
<name>A0A6A6NM83_9PEZI</name>
<feature type="compositionally biased region" description="Polar residues" evidence="1">
    <location>
        <begin position="414"/>
        <end position="427"/>
    </location>
</feature>
<feature type="region of interest" description="Disordered" evidence="1">
    <location>
        <begin position="398"/>
        <end position="427"/>
    </location>
</feature>
<feature type="compositionally biased region" description="Basic and acidic residues" evidence="1">
    <location>
        <begin position="914"/>
        <end position="924"/>
    </location>
</feature>
<sequence>MRDPVDITNEEDEDDSFLSAWSSSPVERKTNRLPADTPGSSPGKRQKMTAQFRQQQQSSPLVKQTPYSTTKTAATTSTSFHDDGLLLQPLMESSDPVIPATCTKDSSAEQQKRSASSVIFQSRSKRALGTPDYGQAEIDVQFQNEIQHAMSSQVSLRASTQDAIAPEPPRRELFLQSQDSVLDASDPIEENNELPGAEPISSNAEAVQKSLVEEIPPPRSSVLMVEDPMEEEPMANPEPTNLNSSVENLIPQDDRTASPPSTQLMVEAEDTPVDRGSSKRPASSPTKSEELMPPPARKTSKPPQKKMRVVAPEFHFSQEKQVREDPAIGMHKFKQEYLDAMSSGSSPKPVDASQSSQSVANATEHASSPPQTQHDQDSGSTEQFAQRVPDLSSLFSNGGSLFRPGLSPPAQGSPAMSTAPGMQSTPSPTAQSIYYDFKAAYPSYAGTMSHFVSLCRKLEEARRTGKAVHKSLYDDYIFRHASEYRTHVQERMSLGEDPVPYGLWYEEEVDEPGCFKKVVNANTLEVAVDNGGEGNNDTCEAGKGKRKGRLVTSGGAASLAGSKRTHGDGSSPARRSEKRLPAQRMGTPGSEFDGNVASAENSTKKAEEQEKNKGSPVTKKPRTEKIHEPVSGLPAQSIQESSPVSPPFLGRREQQVLREKRSNTRADKVEKLQASPAEEDVEMTIVSEGGTITKGKVVTSVAAPARPKPTRVSPRTKKDSMKVAEIQRQGIEEATKKEMTKEKGMRGQIGKASPINTSTALVGTVDGGLNQNSPSPLKKRTFVEVRIPVQPRTKRQSIPWLRTEKSSQYSGGDQAKRKSERVVSSKPPTTTSTNATPTKSTNSAAKAASPLPSSRAPAKHSPHPSPTVQKQSQAPQSGIAATAKNRSTSSRLASAGSNGHNVSSPKKPTKRTQPSRESEVSEDRWWEDDSTPFRQFVKHYSKVKKVRHSAPRPPVEATDALDNTGVAKGIDGGPIDVLKWDFRSTL</sequence>
<feature type="region of interest" description="Disordered" evidence="1">
    <location>
        <begin position="530"/>
        <end position="676"/>
    </location>
</feature>
<feature type="region of interest" description="Disordered" evidence="1">
    <location>
        <begin position="697"/>
        <end position="929"/>
    </location>
</feature>
<feature type="region of interest" description="Disordered" evidence="1">
    <location>
        <begin position="1"/>
        <end position="132"/>
    </location>
</feature>